<protein>
    <submittedName>
        <fullName evidence="2">Uncharacterized protein</fullName>
    </submittedName>
</protein>
<dbReference type="Proteomes" id="UP000051442">
    <property type="component" value="Unassembled WGS sequence"/>
</dbReference>
<gene>
    <name evidence="2" type="ORF">FD14_GL000496</name>
</gene>
<organism evidence="2 3">
    <name type="scientific">Secundilactobacillus similis DSM 23365 = JCM 2765</name>
    <dbReference type="NCBI Taxonomy" id="1423804"/>
    <lineage>
        <taxon>Bacteria</taxon>
        <taxon>Bacillati</taxon>
        <taxon>Bacillota</taxon>
        <taxon>Bacilli</taxon>
        <taxon>Lactobacillales</taxon>
        <taxon>Lactobacillaceae</taxon>
        <taxon>Secundilactobacillus</taxon>
    </lineage>
</organism>
<evidence type="ECO:0000313" key="2">
    <source>
        <dbReference type="EMBL" id="KRN25022.1"/>
    </source>
</evidence>
<comment type="caution">
    <text evidence="2">The sequence shown here is derived from an EMBL/GenBank/DDBJ whole genome shotgun (WGS) entry which is preliminary data.</text>
</comment>
<evidence type="ECO:0000313" key="3">
    <source>
        <dbReference type="Proteomes" id="UP000051442"/>
    </source>
</evidence>
<dbReference type="AlphaFoldDB" id="A0A0R2FAB1"/>
<sequence length="55" mass="6351">MGLMSWLLLIFIALLLVTSISYYRHWTWPFRLGLLATLIYVAVAGWFVMTLIGSM</sequence>
<dbReference type="PATRIC" id="fig|1423804.4.peg.533"/>
<keyword evidence="1" id="KW-0812">Transmembrane</keyword>
<keyword evidence="1" id="KW-1133">Transmembrane helix</keyword>
<reference evidence="2 3" key="1">
    <citation type="journal article" date="2015" name="Genome Announc.">
        <title>Expanding the biotechnology potential of lactobacilli through comparative genomics of 213 strains and associated genera.</title>
        <authorList>
            <person name="Sun Z."/>
            <person name="Harris H.M."/>
            <person name="McCann A."/>
            <person name="Guo C."/>
            <person name="Argimon S."/>
            <person name="Zhang W."/>
            <person name="Yang X."/>
            <person name="Jeffery I.B."/>
            <person name="Cooney J.C."/>
            <person name="Kagawa T.F."/>
            <person name="Liu W."/>
            <person name="Song Y."/>
            <person name="Salvetti E."/>
            <person name="Wrobel A."/>
            <person name="Rasinkangas P."/>
            <person name="Parkhill J."/>
            <person name="Rea M.C."/>
            <person name="O'Sullivan O."/>
            <person name="Ritari J."/>
            <person name="Douillard F.P."/>
            <person name="Paul Ross R."/>
            <person name="Yang R."/>
            <person name="Briner A.E."/>
            <person name="Felis G.E."/>
            <person name="de Vos W.M."/>
            <person name="Barrangou R."/>
            <person name="Klaenhammer T.R."/>
            <person name="Caufield P.W."/>
            <person name="Cui Y."/>
            <person name="Zhang H."/>
            <person name="O'Toole P.W."/>
        </authorList>
    </citation>
    <scope>NUCLEOTIDE SEQUENCE [LARGE SCALE GENOMIC DNA]</scope>
    <source>
        <strain evidence="2 3">DSM 23365</strain>
    </source>
</reference>
<dbReference type="EMBL" id="AYZM01000079">
    <property type="protein sequence ID" value="KRN25022.1"/>
    <property type="molecule type" value="Genomic_DNA"/>
</dbReference>
<proteinExistence type="predicted"/>
<keyword evidence="3" id="KW-1185">Reference proteome</keyword>
<keyword evidence="1" id="KW-0472">Membrane</keyword>
<feature type="transmembrane region" description="Helical" evidence="1">
    <location>
        <begin position="31"/>
        <end position="52"/>
    </location>
</feature>
<name>A0A0R2FAB1_9LACO</name>
<evidence type="ECO:0000256" key="1">
    <source>
        <dbReference type="SAM" id="Phobius"/>
    </source>
</evidence>
<accession>A0A0R2FAB1</accession>